<evidence type="ECO:0008006" key="3">
    <source>
        <dbReference type="Google" id="ProtNLM"/>
    </source>
</evidence>
<keyword evidence="2" id="KW-1185">Reference proteome</keyword>
<evidence type="ECO:0000313" key="1">
    <source>
        <dbReference type="EMBL" id="MBD5779809.1"/>
    </source>
</evidence>
<proteinExistence type="predicted"/>
<dbReference type="RefSeq" id="WP_191616945.1">
    <property type="nucleotide sequence ID" value="NZ_JACYFG010000014.1"/>
</dbReference>
<dbReference type="EMBL" id="JACYFG010000014">
    <property type="protein sequence ID" value="MBD5779809.1"/>
    <property type="molecule type" value="Genomic_DNA"/>
</dbReference>
<sequence length="140" mass="16825">MNKEARIRDFATQFFDRMCKWETNCADRMESVDAGDLTNDEAWRLIRVEAKEIEEQFCTEGGSELTGDAFSNFPRYDIEKIEKIDEVSEGVYRLVTTRFLPKILSEKYRYVIKEQKNESLRFASREYYSEFEDTWEIHHY</sequence>
<name>A0A927F8H7_9BACT</name>
<protein>
    <recommendedName>
        <fullName evidence="3">NTF2 fold immunity protein domain-containing protein</fullName>
    </recommendedName>
</protein>
<dbReference type="AlphaFoldDB" id="A0A927F8H7"/>
<reference evidence="1" key="1">
    <citation type="submission" date="2020-09" db="EMBL/GenBank/DDBJ databases">
        <title>Pelagicoccus enzymogenes sp. nov. with an EPS production, isolated from marine sediment.</title>
        <authorList>
            <person name="Feng X."/>
        </authorList>
    </citation>
    <scope>NUCLEOTIDE SEQUENCE</scope>
    <source>
        <strain evidence="1">NFK12</strain>
    </source>
</reference>
<comment type="caution">
    <text evidence="1">The sequence shown here is derived from an EMBL/GenBank/DDBJ whole genome shotgun (WGS) entry which is preliminary data.</text>
</comment>
<accession>A0A927F8H7</accession>
<gene>
    <name evidence="1" type="ORF">IEN85_09920</name>
</gene>
<evidence type="ECO:0000313" key="2">
    <source>
        <dbReference type="Proteomes" id="UP000622317"/>
    </source>
</evidence>
<organism evidence="1 2">
    <name type="scientific">Pelagicoccus enzymogenes</name>
    <dbReference type="NCBI Taxonomy" id="2773457"/>
    <lineage>
        <taxon>Bacteria</taxon>
        <taxon>Pseudomonadati</taxon>
        <taxon>Verrucomicrobiota</taxon>
        <taxon>Opitutia</taxon>
        <taxon>Puniceicoccales</taxon>
        <taxon>Pelagicoccaceae</taxon>
        <taxon>Pelagicoccus</taxon>
    </lineage>
</organism>
<dbReference type="Proteomes" id="UP000622317">
    <property type="component" value="Unassembled WGS sequence"/>
</dbReference>